<keyword evidence="1" id="KW-0812">Transmembrane</keyword>
<accession>A0A1H0XI58</accession>
<feature type="transmembrane region" description="Helical" evidence="1">
    <location>
        <begin position="80"/>
        <end position="99"/>
    </location>
</feature>
<name>A0A1H0XI58_9LACT</name>
<proteinExistence type="predicted"/>
<dbReference type="Proteomes" id="UP000199481">
    <property type="component" value="Unassembled WGS sequence"/>
</dbReference>
<keyword evidence="1" id="KW-0472">Membrane</keyword>
<organism evidence="2 3">
    <name type="scientific">Carnobacterium viridans</name>
    <dbReference type="NCBI Taxonomy" id="174587"/>
    <lineage>
        <taxon>Bacteria</taxon>
        <taxon>Bacillati</taxon>
        <taxon>Bacillota</taxon>
        <taxon>Bacilli</taxon>
        <taxon>Lactobacillales</taxon>
        <taxon>Carnobacteriaceae</taxon>
        <taxon>Carnobacterium</taxon>
    </lineage>
</organism>
<reference evidence="3" key="1">
    <citation type="submission" date="2016-10" db="EMBL/GenBank/DDBJ databases">
        <authorList>
            <person name="Varghese N."/>
            <person name="Submissions S."/>
        </authorList>
    </citation>
    <scope>NUCLEOTIDE SEQUENCE [LARGE SCALE GENOMIC DNA]</scope>
    <source>
        <strain evidence="3">MPL-11</strain>
    </source>
</reference>
<feature type="transmembrane region" description="Helical" evidence="1">
    <location>
        <begin position="30"/>
        <end position="47"/>
    </location>
</feature>
<evidence type="ECO:0000313" key="2">
    <source>
        <dbReference type="EMBL" id="SDQ02614.1"/>
    </source>
</evidence>
<dbReference type="InterPro" id="IPR045620">
    <property type="entry name" value="DUF6442"/>
</dbReference>
<dbReference type="RefSeq" id="WP_010728593.1">
    <property type="nucleotide sequence ID" value="NZ_FNJW01000003.1"/>
</dbReference>
<evidence type="ECO:0000313" key="3">
    <source>
        <dbReference type="Proteomes" id="UP000199481"/>
    </source>
</evidence>
<evidence type="ECO:0000256" key="1">
    <source>
        <dbReference type="SAM" id="Phobius"/>
    </source>
</evidence>
<keyword evidence="1" id="KW-1133">Transmembrane helix</keyword>
<dbReference type="AlphaFoldDB" id="A0A1H0XI58"/>
<sequence length="102" mass="11873">MKKEKILNSYRNEKKDEGNDHINNMSDEKGFFAMAMLIMLITIYKIYMNLPFGDTGAIPLSFLSFHSFNRYKQTKEKDTLVYGIVTGFIGIAFLVWYVIETI</sequence>
<keyword evidence="3" id="KW-1185">Reference proteome</keyword>
<dbReference type="Pfam" id="PF20040">
    <property type="entry name" value="DUF6442"/>
    <property type="match status" value="1"/>
</dbReference>
<dbReference type="EMBL" id="FNJW01000003">
    <property type="protein sequence ID" value="SDQ02614.1"/>
    <property type="molecule type" value="Genomic_DNA"/>
</dbReference>
<gene>
    <name evidence="2" type="ORF">SAMN04487752_0129</name>
</gene>
<protein>
    <submittedName>
        <fullName evidence="2">Uncharacterized protein</fullName>
    </submittedName>
</protein>